<gene>
    <name evidence="2" type="ORF">ACHHYP_20826</name>
</gene>
<organism evidence="2 3">
    <name type="scientific">Achlya hypogyna</name>
    <name type="common">Oomycete</name>
    <name type="synonym">Protoachlya hypogyna</name>
    <dbReference type="NCBI Taxonomy" id="1202772"/>
    <lineage>
        <taxon>Eukaryota</taxon>
        <taxon>Sar</taxon>
        <taxon>Stramenopiles</taxon>
        <taxon>Oomycota</taxon>
        <taxon>Saprolegniomycetes</taxon>
        <taxon>Saprolegniales</taxon>
        <taxon>Achlyaceae</taxon>
        <taxon>Achlya</taxon>
    </lineage>
</organism>
<proteinExistence type="predicted"/>
<evidence type="ECO:0000256" key="1">
    <source>
        <dbReference type="SAM" id="MobiDB-lite"/>
    </source>
</evidence>
<dbReference type="PANTHER" id="PTHR21520:SF2">
    <property type="entry name" value="GLUTAMATE-RICH PROTEIN 2"/>
    <property type="match status" value="1"/>
</dbReference>
<dbReference type="EMBL" id="JNBR01002830">
    <property type="protein sequence ID" value="OQR81188.1"/>
    <property type="molecule type" value="Genomic_DNA"/>
</dbReference>
<dbReference type="AlphaFoldDB" id="A0A1V9Y680"/>
<evidence type="ECO:0000313" key="3">
    <source>
        <dbReference type="Proteomes" id="UP000243579"/>
    </source>
</evidence>
<name>A0A1V9Y680_ACHHY</name>
<feature type="compositionally biased region" description="Basic and acidic residues" evidence="1">
    <location>
        <begin position="92"/>
        <end position="101"/>
    </location>
</feature>
<reference evidence="2 3" key="1">
    <citation type="journal article" date="2014" name="Genome Biol. Evol.">
        <title>The secreted proteins of Achlya hypogyna and Thraustotheca clavata identify the ancestral oomycete secretome and reveal gene acquisitions by horizontal gene transfer.</title>
        <authorList>
            <person name="Misner I."/>
            <person name="Blouin N."/>
            <person name="Leonard G."/>
            <person name="Richards T.A."/>
            <person name="Lane C.E."/>
        </authorList>
    </citation>
    <scope>NUCLEOTIDE SEQUENCE [LARGE SCALE GENOMIC DNA]</scope>
    <source>
        <strain evidence="2 3">ATCC 48635</strain>
    </source>
</reference>
<sequence length="138" mass="15193">MDRLKSALVAEGDDPANVREASVVEKVLTDEVDGAWAEGKAPIEMITNFLSHLEDEQTEEALELAQQILAHEPNNKLIKNLQTALQLKLVVDNHAEAHDSEDSSSDEDDEDDNEDDSSDTDGEDDHEALQAEAKDVEL</sequence>
<keyword evidence="3" id="KW-1185">Reference proteome</keyword>
<feature type="region of interest" description="Disordered" evidence="1">
    <location>
        <begin position="92"/>
        <end position="138"/>
    </location>
</feature>
<evidence type="ECO:0000313" key="2">
    <source>
        <dbReference type="EMBL" id="OQR81188.1"/>
    </source>
</evidence>
<dbReference type="Proteomes" id="UP000243579">
    <property type="component" value="Unassembled WGS sequence"/>
</dbReference>
<dbReference type="InterPro" id="IPR026703">
    <property type="entry name" value="ERICH2"/>
</dbReference>
<accession>A0A1V9Y680</accession>
<feature type="compositionally biased region" description="Acidic residues" evidence="1">
    <location>
        <begin position="102"/>
        <end position="126"/>
    </location>
</feature>
<comment type="caution">
    <text evidence="2">The sequence shown here is derived from an EMBL/GenBank/DDBJ whole genome shotgun (WGS) entry which is preliminary data.</text>
</comment>
<dbReference type="PANTHER" id="PTHR21520">
    <property type="entry name" value="GLUTAMATE-RICH PROTEIN 2"/>
    <property type="match status" value="1"/>
</dbReference>
<dbReference type="OrthoDB" id="78932at2759"/>
<feature type="compositionally biased region" description="Basic and acidic residues" evidence="1">
    <location>
        <begin position="127"/>
        <end position="138"/>
    </location>
</feature>
<protein>
    <submittedName>
        <fullName evidence="2">Uncharacterized protein</fullName>
    </submittedName>
</protein>